<keyword evidence="1" id="KW-0175">Coiled coil</keyword>
<feature type="coiled-coil region" evidence="1">
    <location>
        <begin position="64"/>
        <end position="134"/>
    </location>
</feature>
<evidence type="ECO:0000313" key="3">
    <source>
        <dbReference type="Proteomes" id="UP000243217"/>
    </source>
</evidence>
<evidence type="ECO:0000313" key="2">
    <source>
        <dbReference type="EMBL" id="OQR95130.1"/>
    </source>
</evidence>
<comment type="caution">
    <text evidence="2">The sequence shown here is derived from an EMBL/GenBank/DDBJ whole genome shotgun (WGS) entry which is preliminary data.</text>
</comment>
<protein>
    <submittedName>
        <fullName evidence="2">Uncharacterized protein</fullName>
    </submittedName>
</protein>
<evidence type="ECO:0000256" key="1">
    <source>
        <dbReference type="SAM" id="Coils"/>
    </source>
</evidence>
<organism evidence="2 3">
    <name type="scientific">Thraustotheca clavata</name>
    <dbReference type="NCBI Taxonomy" id="74557"/>
    <lineage>
        <taxon>Eukaryota</taxon>
        <taxon>Sar</taxon>
        <taxon>Stramenopiles</taxon>
        <taxon>Oomycota</taxon>
        <taxon>Saprolegniomycetes</taxon>
        <taxon>Saprolegniales</taxon>
        <taxon>Achlyaceae</taxon>
        <taxon>Thraustotheca</taxon>
    </lineage>
</organism>
<dbReference type="AlphaFoldDB" id="A0A1V9ZBA7"/>
<gene>
    <name evidence="2" type="ORF">THRCLA_22176</name>
</gene>
<name>A0A1V9ZBA7_9STRA</name>
<sequence>MLLNVLVAIMNKTVEDGFEKARLEVNFTLATCVLHCEKTHGLYRIQGWNGGVDETTALVGDDKKFKKEYELKALSKEVEEYKRKVKQDSISIEDRLEQLKNKLKNVVKLQSEESENTEKQLDDLRALILEQLENLKNPKGLQPETQEE</sequence>
<dbReference type="Proteomes" id="UP000243217">
    <property type="component" value="Unassembled WGS sequence"/>
</dbReference>
<keyword evidence="3" id="KW-1185">Reference proteome</keyword>
<accession>A0A1V9ZBA7</accession>
<proteinExistence type="predicted"/>
<dbReference type="EMBL" id="JNBS01002143">
    <property type="protein sequence ID" value="OQR95130.1"/>
    <property type="molecule type" value="Genomic_DNA"/>
</dbReference>
<reference evidence="2 3" key="1">
    <citation type="journal article" date="2014" name="Genome Biol. Evol.">
        <title>The secreted proteins of Achlya hypogyna and Thraustotheca clavata identify the ancestral oomycete secretome and reveal gene acquisitions by horizontal gene transfer.</title>
        <authorList>
            <person name="Misner I."/>
            <person name="Blouin N."/>
            <person name="Leonard G."/>
            <person name="Richards T.A."/>
            <person name="Lane C.E."/>
        </authorList>
    </citation>
    <scope>NUCLEOTIDE SEQUENCE [LARGE SCALE GENOMIC DNA]</scope>
    <source>
        <strain evidence="2 3">ATCC 34112</strain>
    </source>
</reference>